<gene>
    <name evidence="2" type="ORF">MAR_010523</name>
</gene>
<evidence type="ECO:0000313" key="3">
    <source>
        <dbReference type="Proteomes" id="UP001164746"/>
    </source>
</evidence>
<dbReference type="Proteomes" id="UP001164746">
    <property type="component" value="Chromosome 4"/>
</dbReference>
<organism evidence="2 3">
    <name type="scientific">Mya arenaria</name>
    <name type="common">Soft-shell clam</name>
    <dbReference type="NCBI Taxonomy" id="6604"/>
    <lineage>
        <taxon>Eukaryota</taxon>
        <taxon>Metazoa</taxon>
        <taxon>Spiralia</taxon>
        <taxon>Lophotrochozoa</taxon>
        <taxon>Mollusca</taxon>
        <taxon>Bivalvia</taxon>
        <taxon>Autobranchia</taxon>
        <taxon>Heteroconchia</taxon>
        <taxon>Euheterodonta</taxon>
        <taxon>Imparidentia</taxon>
        <taxon>Neoheterodontei</taxon>
        <taxon>Myida</taxon>
        <taxon>Myoidea</taxon>
        <taxon>Myidae</taxon>
        <taxon>Mya</taxon>
    </lineage>
</organism>
<dbReference type="Pfam" id="PF18738">
    <property type="entry name" value="HEPN_DZIP3"/>
    <property type="match status" value="1"/>
</dbReference>
<protein>
    <recommendedName>
        <fullName evidence="1">DZIP3-like HEPN domain-containing protein</fullName>
    </recommendedName>
</protein>
<name>A0ABY7E1T8_MYAAR</name>
<reference evidence="2" key="1">
    <citation type="submission" date="2022-11" db="EMBL/GenBank/DDBJ databases">
        <title>Centuries of genome instability and evolution in soft-shell clam transmissible cancer (bioRxiv).</title>
        <authorList>
            <person name="Hart S.F.M."/>
            <person name="Yonemitsu M.A."/>
            <person name="Giersch R.M."/>
            <person name="Beal B.F."/>
            <person name="Arriagada G."/>
            <person name="Davis B.W."/>
            <person name="Ostrander E.A."/>
            <person name="Goff S.P."/>
            <person name="Metzger M.J."/>
        </authorList>
    </citation>
    <scope>NUCLEOTIDE SEQUENCE</scope>
    <source>
        <strain evidence="2">MELC-2E11</strain>
        <tissue evidence="2">Siphon/mantle</tissue>
    </source>
</reference>
<evidence type="ECO:0000259" key="1">
    <source>
        <dbReference type="Pfam" id="PF18738"/>
    </source>
</evidence>
<keyword evidence="3" id="KW-1185">Reference proteome</keyword>
<proteinExistence type="predicted"/>
<sequence>MSGAGTPGSVDGTQNEQYYLRLHLLLMKAGDVLRTMFDSIITPANLLLELRNHKRVIDKLKKDGILSNDQYILLNPNPASKRFDVSLLIVLLRNICNLQPNNPFWKEKDNNKITDTMPPVIANIVRIRNLRNKMQHKHVAYLDQKEFEDNWRLLGHVSVIVV</sequence>
<accession>A0ABY7E1T8</accession>
<dbReference type="InterPro" id="IPR041249">
    <property type="entry name" value="HEPN_DZIP3"/>
</dbReference>
<feature type="domain" description="DZIP3-like HEPN" evidence="1">
    <location>
        <begin position="44"/>
        <end position="153"/>
    </location>
</feature>
<evidence type="ECO:0000313" key="2">
    <source>
        <dbReference type="EMBL" id="WAR03965.1"/>
    </source>
</evidence>
<dbReference type="EMBL" id="CP111015">
    <property type="protein sequence ID" value="WAR03965.1"/>
    <property type="molecule type" value="Genomic_DNA"/>
</dbReference>
<feature type="non-terminal residue" evidence="2">
    <location>
        <position position="162"/>
    </location>
</feature>